<protein>
    <submittedName>
        <fullName evidence="1">Uncharacterized protein</fullName>
    </submittedName>
</protein>
<organism evidence="1">
    <name type="scientific">Salix viminalis</name>
    <name type="common">Common osier</name>
    <name type="synonym">Basket willow</name>
    <dbReference type="NCBI Taxonomy" id="40686"/>
    <lineage>
        <taxon>Eukaryota</taxon>
        <taxon>Viridiplantae</taxon>
        <taxon>Streptophyta</taxon>
        <taxon>Embryophyta</taxon>
        <taxon>Tracheophyta</taxon>
        <taxon>Spermatophyta</taxon>
        <taxon>Magnoliopsida</taxon>
        <taxon>eudicotyledons</taxon>
        <taxon>Gunneridae</taxon>
        <taxon>Pentapetalae</taxon>
        <taxon>rosids</taxon>
        <taxon>fabids</taxon>
        <taxon>Malpighiales</taxon>
        <taxon>Salicaceae</taxon>
        <taxon>Saliceae</taxon>
        <taxon>Salix</taxon>
    </lineage>
</organism>
<reference evidence="1" key="1">
    <citation type="submission" date="2019-03" db="EMBL/GenBank/DDBJ databases">
        <authorList>
            <person name="Mank J."/>
            <person name="Almeida P."/>
        </authorList>
    </citation>
    <scope>NUCLEOTIDE SEQUENCE</scope>
    <source>
        <strain evidence="1">78183</strain>
    </source>
</reference>
<dbReference type="AlphaFoldDB" id="A0A6N2M0R9"/>
<sequence length="87" mass="9651">MHVAVLAFPFGSHALSLLDLVVNLARVAQETRFSFLNTAIKCSIFPRTTLLIALSLQCSGWRAAESCFLWESNRKTRAIHKGNAGEF</sequence>
<name>A0A6N2M0R9_SALVM</name>
<dbReference type="EMBL" id="CAADRP010001673">
    <property type="protein sequence ID" value="VFU47557.1"/>
    <property type="molecule type" value="Genomic_DNA"/>
</dbReference>
<evidence type="ECO:0000313" key="1">
    <source>
        <dbReference type="EMBL" id="VFU47557.1"/>
    </source>
</evidence>
<proteinExistence type="predicted"/>
<gene>
    <name evidence="1" type="ORF">SVIM_LOCUS305613</name>
</gene>
<accession>A0A6N2M0R9</accession>